<accession>A0A6S6U4U4</accession>
<dbReference type="InterPro" id="IPR002937">
    <property type="entry name" value="Amino_oxidase"/>
</dbReference>
<dbReference type="GO" id="GO:0016491">
    <property type="term" value="F:oxidoreductase activity"/>
    <property type="evidence" value="ECO:0007669"/>
    <property type="project" value="InterPro"/>
</dbReference>
<evidence type="ECO:0000313" key="3">
    <source>
        <dbReference type="EMBL" id="CAA6823208.1"/>
    </source>
</evidence>
<dbReference type="SUPFAM" id="SSF51905">
    <property type="entry name" value="FAD/NAD(P)-binding domain"/>
    <property type="match status" value="1"/>
</dbReference>
<dbReference type="Pfam" id="PF13450">
    <property type="entry name" value="NAD_binding_8"/>
    <property type="match status" value="1"/>
</dbReference>
<dbReference type="EMBL" id="CACVAS010000117">
    <property type="protein sequence ID" value="CAA6823208.1"/>
    <property type="molecule type" value="Genomic_DNA"/>
</dbReference>
<dbReference type="Gene3D" id="3.50.50.60">
    <property type="entry name" value="FAD/NAD(P)-binding domain"/>
    <property type="match status" value="2"/>
</dbReference>
<dbReference type="AlphaFoldDB" id="A0A6S6U4U4"/>
<protein>
    <recommendedName>
        <fullName evidence="2">Amine oxidase domain-containing protein</fullName>
    </recommendedName>
</protein>
<proteinExistence type="inferred from homology"/>
<dbReference type="PANTHER" id="PTHR43563">
    <property type="entry name" value="AMINE OXIDASE"/>
    <property type="match status" value="1"/>
</dbReference>
<sequence length="328" mass="36704">MKKIIIIGAGLSGLYLAKLLEDTYDVLILEARDRVGGRAFSIDGHDLGPSWVWPHQPRILRLIKELGLETFEQYTKGEGIYHANTTERFTPSLQHSLRVKGGMQHLCETLSQRTKIRLNHEVITCSDDNDGLVHLQTDKEDFKADIVLNTLPPRVAATLAYEPSLKDDVLDKLQNVPTWMGYIIKVVLVYPKPFWRDAGLSGFVFSHKGPLSEIHDASTSTEGALFGFASAKNAQHVTKELVIEQLVDVFSEEARKYLKVYIQNWNDEKYSATPQDIARLSAHPEYGYALSSFDGKLLFCSTESAFEHGGYLEGSLASAHQIVQKLGV</sequence>
<reference evidence="3" key="1">
    <citation type="submission" date="2020-01" db="EMBL/GenBank/DDBJ databases">
        <authorList>
            <person name="Meier V. D."/>
            <person name="Meier V D."/>
        </authorList>
    </citation>
    <scope>NUCLEOTIDE SEQUENCE</scope>
    <source>
        <strain evidence="3">HLG_WM_MAG_01</strain>
    </source>
</reference>
<evidence type="ECO:0000259" key="2">
    <source>
        <dbReference type="Pfam" id="PF01593"/>
    </source>
</evidence>
<feature type="domain" description="Amine oxidase" evidence="2">
    <location>
        <begin position="95"/>
        <end position="322"/>
    </location>
</feature>
<gene>
    <name evidence="3" type="ORF">HELGO_WM891</name>
</gene>
<comment type="similarity">
    <text evidence="1">Belongs to the flavin monoamine oxidase family.</text>
</comment>
<dbReference type="InterPro" id="IPR036188">
    <property type="entry name" value="FAD/NAD-bd_sf"/>
</dbReference>
<dbReference type="Pfam" id="PF01593">
    <property type="entry name" value="Amino_oxidase"/>
    <property type="match status" value="1"/>
</dbReference>
<evidence type="ECO:0000256" key="1">
    <source>
        <dbReference type="ARBA" id="ARBA00005995"/>
    </source>
</evidence>
<dbReference type="PANTHER" id="PTHR43563:SF14">
    <property type="entry name" value="AMINE OXIDASE"/>
    <property type="match status" value="1"/>
</dbReference>
<dbReference type="SUPFAM" id="SSF54373">
    <property type="entry name" value="FAD-linked reductases, C-terminal domain"/>
    <property type="match status" value="1"/>
</dbReference>
<name>A0A6S6U4U4_9BACT</name>
<dbReference type="InterPro" id="IPR050703">
    <property type="entry name" value="Flavin_MAO"/>
</dbReference>
<organism evidence="3">
    <name type="scientific">uncultured Sulfurovum sp</name>
    <dbReference type="NCBI Taxonomy" id="269237"/>
    <lineage>
        <taxon>Bacteria</taxon>
        <taxon>Pseudomonadati</taxon>
        <taxon>Campylobacterota</taxon>
        <taxon>Epsilonproteobacteria</taxon>
        <taxon>Campylobacterales</taxon>
        <taxon>Sulfurovaceae</taxon>
        <taxon>Sulfurovum</taxon>
        <taxon>environmental samples</taxon>
    </lineage>
</organism>